<organism evidence="1">
    <name type="scientific">Blautia hansenii</name>
    <name type="common">Ruminococcus hansenii</name>
    <dbReference type="NCBI Taxonomy" id="1322"/>
    <lineage>
        <taxon>Bacteria</taxon>
        <taxon>Bacillati</taxon>
        <taxon>Bacillota</taxon>
        <taxon>Clostridia</taxon>
        <taxon>Lachnospirales</taxon>
        <taxon>Lachnospiraceae</taxon>
        <taxon>Blautia</taxon>
    </lineage>
</organism>
<dbReference type="AlphaFoldDB" id="A0A6N2UXW2"/>
<proteinExistence type="predicted"/>
<dbReference type="RefSeq" id="WP_156342576.1">
    <property type="nucleotide sequence ID" value="NZ_CACRSY010000014.1"/>
</dbReference>
<dbReference type="EMBL" id="CACRSY010000014">
    <property type="protein sequence ID" value="VYT20951.1"/>
    <property type="molecule type" value="Genomic_DNA"/>
</dbReference>
<gene>
    <name evidence="1" type="ORF">BHLFYP23_00632</name>
</gene>
<sequence length="72" mass="8420">MSSEKLTLAHEIVDNYNRTARIADVAQKFGMNKRKVQQVLHLFNFQYGIQRTSENAIKPIHPFVKETDLEFL</sequence>
<name>A0A6N2UXW2_BLAHA</name>
<accession>A0A6N2UXW2</accession>
<reference evidence="1" key="1">
    <citation type="submission" date="2019-11" db="EMBL/GenBank/DDBJ databases">
        <authorList>
            <person name="Feng L."/>
        </authorList>
    </citation>
    <scope>NUCLEOTIDE SEQUENCE</scope>
    <source>
        <strain evidence="1">BhanseniiLFYP23</strain>
    </source>
</reference>
<protein>
    <submittedName>
        <fullName evidence="1">Uncharacterized protein</fullName>
    </submittedName>
</protein>
<evidence type="ECO:0000313" key="1">
    <source>
        <dbReference type="EMBL" id="VYT20951.1"/>
    </source>
</evidence>